<sequence>MNSIIPNRGIRQGDPLSPFIFILCSQIFSRLVERNNDIQGIKICKRAPAISHLYSDDTLVAYHANSQNAKAIQEVLNVYSHWSGQLPNFDKSKILFSKNTLGMSKMAIKELLEFKELKSGFIYLVDPWTNPWILDIAGKIPKIKIGAEEALAWRVADLLNPYP</sequence>
<protein>
    <recommendedName>
        <fullName evidence="3">Mitochondrial protein</fullName>
    </recommendedName>
</protein>
<reference evidence="1" key="1">
    <citation type="journal article" date="2021" name="Front. Plant Sci.">
        <title>Chromosome-Scale Genome Assembly for Chinese Sour Jujube and Insights Into Its Genome Evolution and Domestication Signature.</title>
        <authorList>
            <person name="Shen L.-Y."/>
            <person name="Luo H."/>
            <person name="Wang X.-L."/>
            <person name="Wang X.-M."/>
            <person name="Qiu X.-J."/>
            <person name="Liu H."/>
            <person name="Zhou S.-S."/>
            <person name="Jia K.-H."/>
            <person name="Nie S."/>
            <person name="Bao Y.-T."/>
            <person name="Zhang R.-G."/>
            <person name="Yun Q.-Z."/>
            <person name="Chai Y.-H."/>
            <person name="Lu J.-Y."/>
            <person name="Li Y."/>
            <person name="Zhao S.-W."/>
            <person name="Mao J.-F."/>
            <person name="Jia S.-G."/>
            <person name="Mao Y.-M."/>
        </authorList>
    </citation>
    <scope>NUCLEOTIDE SEQUENCE</scope>
    <source>
        <strain evidence="1">AT0</strain>
        <tissue evidence="1">Leaf</tissue>
    </source>
</reference>
<evidence type="ECO:0000313" key="2">
    <source>
        <dbReference type="Proteomes" id="UP000813462"/>
    </source>
</evidence>
<dbReference type="AlphaFoldDB" id="A0A978UP52"/>
<name>A0A978UP52_ZIZJJ</name>
<dbReference type="PANTHER" id="PTHR31635:SF196">
    <property type="entry name" value="REVERSE TRANSCRIPTASE DOMAIN-CONTAINING PROTEIN-RELATED"/>
    <property type="match status" value="1"/>
</dbReference>
<accession>A0A978UP52</accession>
<gene>
    <name evidence="1" type="ORF">FEM48_Zijuj10G0152700</name>
</gene>
<comment type="caution">
    <text evidence="1">The sequence shown here is derived from an EMBL/GenBank/DDBJ whole genome shotgun (WGS) entry which is preliminary data.</text>
</comment>
<evidence type="ECO:0008006" key="3">
    <source>
        <dbReference type="Google" id="ProtNLM"/>
    </source>
</evidence>
<dbReference type="PANTHER" id="PTHR31635">
    <property type="entry name" value="REVERSE TRANSCRIPTASE DOMAIN-CONTAINING PROTEIN-RELATED"/>
    <property type="match status" value="1"/>
</dbReference>
<proteinExistence type="predicted"/>
<organism evidence="1 2">
    <name type="scientific">Ziziphus jujuba var. spinosa</name>
    <dbReference type="NCBI Taxonomy" id="714518"/>
    <lineage>
        <taxon>Eukaryota</taxon>
        <taxon>Viridiplantae</taxon>
        <taxon>Streptophyta</taxon>
        <taxon>Embryophyta</taxon>
        <taxon>Tracheophyta</taxon>
        <taxon>Spermatophyta</taxon>
        <taxon>Magnoliopsida</taxon>
        <taxon>eudicotyledons</taxon>
        <taxon>Gunneridae</taxon>
        <taxon>Pentapetalae</taxon>
        <taxon>rosids</taxon>
        <taxon>fabids</taxon>
        <taxon>Rosales</taxon>
        <taxon>Rhamnaceae</taxon>
        <taxon>Paliureae</taxon>
        <taxon>Ziziphus</taxon>
    </lineage>
</organism>
<evidence type="ECO:0000313" key="1">
    <source>
        <dbReference type="EMBL" id="KAH7516604.1"/>
    </source>
</evidence>
<dbReference type="Proteomes" id="UP000813462">
    <property type="component" value="Unassembled WGS sequence"/>
</dbReference>
<dbReference type="EMBL" id="JAEACU010000010">
    <property type="protein sequence ID" value="KAH7516604.1"/>
    <property type="molecule type" value="Genomic_DNA"/>
</dbReference>